<feature type="compositionally biased region" description="Gly residues" evidence="1">
    <location>
        <begin position="163"/>
        <end position="174"/>
    </location>
</feature>
<protein>
    <submittedName>
        <fullName evidence="2">Uncharacterized protein</fullName>
    </submittedName>
</protein>
<dbReference type="EMBL" id="LFZO01000079">
    <property type="protein sequence ID" value="KXT14529.1"/>
    <property type="molecule type" value="Genomic_DNA"/>
</dbReference>
<reference evidence="2 3" key="1">
    <citation type="submission" date="2015-07" db="EMBL/GenBank/DDBJ databases">
        <title>Comparative genomics of the Sigatoka disease complex on banana suggests a link between parallel evolutionary changes in Pseudocercospora fijiensis and Pseudocercospora eumusae and increased virulence on the banana host.</title>
        <authorList>
            <person name="Chang T.-C."/>
            <person name="Salvucci A."/>
            <person name="Crous P.W."/>
            <person name="Stergiopoulos I."/>
        </authorList>
    </citation>
    <scope>NUCLEOTIDE SEQUENCE [LARGE SCALE GENOMIC DNA]</scope>
    <source>
        <strain evidence="2 3">CBS 116634</strain>
    </source>
</reference>
<gene>
    <name evidence="2" type="ORF">AC579_9097</name>
</gene>
<name>A0A139IIK2_9PEZI</name>
<dbReference type="AlphaFoldDB" id="A0A139IIK2"/>
<sequence length="174" mass="19589">MIHELRHIMSPDGRVSLRCSKLHIQLPTQCYSRVYRRQLAMLTMMMYRSPPVHRRATAHNRIWLLLGQHEAQQIQDGRYTRTISSVSPQLLPRTWHHYCLQPTPTRPTSHPHSPTLTGQGSPANRGSPASSQIKPTKPCPWSKSTGIAKRHSLGQNRAQHSRMGGGPRAGGVNT</sequence>
<feature type="compositionally biased region" description="Polar residues" evidence="1">
    <location>
        <begin position="118"/>
        <end position="134"/>
    </location>
</feature>
<accession>A0A139IIK2</accession>
<feature type="region of interest" description="Disordered" evidence="1">
    <location>
        <begin position="99"/>
        <end position="174"/>
    </location>
</feature>
<proteinExistence type="predicted"/>
<evidence type="ECO:0000256" key="1">
    <source>
        <dbReference type="SAM" id="MobiDB-lite"/>
    </source>
</evidence>
<comment type="caution">
    <text evidence="2">The sequence shown here is derived from an EMBL/GenBank/DDBJ whole genome shotgun (WGS) entry which is preliminary data.</text>
</comment>
<evidence type="ECO:0000313" key="2">
    <source>
        <dbReference type="EMBL" id="KXT14529.1"/>
    </source>
</evidence>
<feature type="compositionally biased region" description="Low complexity" evidence="1">
    <location>
        <begin position="102"/>
        <end position="117"/>
    </location>
</feature>
<evidence type="ECO:0000313" key="3">
    <source>
        <dbReference type="Proteomes" id="UP000073492"/>
    </source>
</evidence>
<dbReference type="Proteomes" id="UP000073492">
    <property type="component" value="Unassembled WGS sequence"/>
</dbReference>
<keyword evidence="3" id="KW-1185">Reference proteome</keyword>
<organism evidence="2 3">
    <name type="scientific">Pseudocercospora musae</name>
    <dbReference type="NCBI Taxonomy" id="113226"/>
    <lineage>
        <taxon>Eukaryota</taxon>
        <taxon>Fungi</taxon>
        <taxon>Dikarya</taxon>
        <taxon>Ascomycota</taxon>
        <taxon>Pezizomycotina</taxon>
        <taxon>Dothideomycetes</taxon>
        <taxon>Dothideomycetidae</taxon>
        <taxon>Mycosphaerellales</taxon>
        <taxon>Mycosphaerellaceae</taxon>
        <taxon>Pseudocercospora</taxon>
    </lineage>
</organism>